<dbReference type="EMBL" id="SRPS01000172">
    <property type="protein sequence ID" value="KAG5964375.1"/>
    <property type="molecule type" value="Genomic_DNA"/>
</dbReference>
<dbReference type="Proteomes" id="UP000784919">
    <property type="component" value="Unassembled WGS sequence"/>
</dbReference>
<evidence type="ECO:0000313" key="6">
    <source>
        <dbReference type="EMBL" id="KAG5958193.1"/>
    </source>
</evidence>
<dbReference type="GO" id="GO:0006357">
    <property type="term" value="P:regulation of transcription by RNA polymerase II"/>
    <property type="evidence" value="ECO:0007669"/>
    <property type="project" value="InterPro"/>
</dbReference>
<evidence type="ECO:0000256" key="2">
    <source>
        <dbReference type="ARBA" id="ARBA00005942"/>
    </source>
</evidence>
<keyword evidence="3" id="KW-0805">Transcription regulation</keyword>
<gene>
    <name evidence="7" type="ORF">E4U56_002293</name>
    <name evidence="6" type="ORF">E4U57_001466</name>
</gene>
<accession>A0A9P7MR92</accession>
<comment type="subcellular location">
    <subcellularLocation>
        <location evidence="1">Nucleus</location>
    </subcellularLocation>
</comment>
<evidence type="ECO:0000256" key="5">
    <source>
        <dbReference type="ARBA" id="ARBA00023242"/>
    </source>
</evidence>
<dbReference type="Proteomes" id="UP000742024">
    <property type="component" value="Unassembled WGS sequence"/>
</dbReference>
<keyword evidence="8" id="KW-1185">Reference proteome</keyword>
<dbReference type="InterPro" id="IPR009332">
    <property type="entry name" value="Med22"/>
</dbReference>
<organism evidence="7 9">
    <name type="scientific">Claviceps arundinis</name>
    <dbReference type="NCBI Taxonomy" id="1623583"/>
    <lineage>
        <taxon>Eukaryota</taxon>
        <taxon>Fungi</taxon>
        <taxon>Dikarya</taxon>
        <taxon>Ascomycota</taxon>
        <taxon>Pezizomycotina</taxon>
        <taxon>Sordariomycetes</taxon>
        <taxon>Hypocreomycetidae</taxon>
        <taxon>Hypocreales</taxon>
        <taxon>Clavicipitaceae</taxon>
        <taxon>Claviceps</taxon>
    </lineage>
</organism>
<sequence>MERSLPAAYNIWDIHNRLVADILTRYRTLMMLATVQAEGEHHNATPEAMAVTRISMRLEFEGLSSSIKELLTLSRKIKELWIFGPLGQGTPEKKAMEARIDADVAEVAELMNGLEGKRMQDLAERCGGTWQALV</sequence>
<keyword evidence="4" id="KW-0804">Transcription</keyword>
<dbReference type="EMBL" id="SRPR01000153">
    <property type="protein sequence ID" value="KAG5958193.1"/>
    <property type="molecule type" value="Genomic_DNA"/>
</dbReference>
<comment type="similarity">
    <text evidence="2">Belongs to the Mediator complex subunit 22 family.</text>
</comment>
<dbReference type="Pfam" id="PF06179">
    <property type="entry name" value="Med22"/>
    <property type="match status" value="1"/>
</dbReference>
<evidence type="ECO:0000256" key="1">
    <source>
        <dbReference type="ARBA" id="ARBA00004123"/>
    </source>
</evidence>
<comment type="caution">
    <text evidence="7">The sequence shown here is derived from an EMBL/GenBank/DDBJ whole genome shotgun (WGS) entry which is preliminary data.</text>
</comment>
<evidence type="ECO:0000313" key="9">
    <source>
        <dbReference type="Proteomes" id="UP000784919"/>
    </source>
</evidence>
<protein>
    <submittedName>
        <fullName evidence="7">Uncharacterized protein</fullName>
    </submittedName>
</protein>
<name>A0A9P7MR92_9HYPO</name>
<proteinExistence type="inferred from homology"/>
<dbReference type="GO" id="GO:0016592">
    <property type="term" value="C:mediator complex"/>
    <property type="evidence" value="ECO:0007669"/>
    <property type="project" value="InterPro"/>
</dbReference>
<dbReference type="AlphaFoldDB" id="A0A9P7MR92"/>
<evidence type="ECO:0000313" key="8">
    <source>
        <dbReference type="Proteomes" id="UP000742024"/>
    </source>
</evidence>
<evidence type="ECO:0000256" key="4">
    <source>
        <dbReference type="ARBA" id="ARBA00023163"/>
    </source>
</evidence>
<dbReference type="OrthoDB" id="203279at2759"/>
<reference evidence="7 8" key="1">
    <citation type="journal article" date="2020" name="bioRxiv">
        <title>Whole genome comparisons of ergot fungi reveals the divergence and evolution of species within the genus Claviceps are the result of varying mechanisms driving genome evolution and host range expansion.</title>
        <authorList>
            <person name="Wyka S.A."/>
            <person name="Mondo S.J."/>
            <person name="Liu M."/>
            <person name="Dettman J."/>
            <person name="Nalam V."/>
            <person name="Broders K.D."/>
        </authorList>
    </citation>
    <scope>NUCLEOTIDE SEQUENCE</scope>
    <source>
        <strain evidence="7">CCC 1102</strain>
        <strain evidence="6 8">LM583</strain>
    </source>
</reference>
<dbReference type="GO" id="GO:0003712">
    <property type="term" value="F:transcription coregulator activity"/>
    <property type="evidence" value="ECO:0007669"/>
    <property type="project" value="InterPro"/>
</dbReference>
<keyword evidence="5" id="KW-0539">Nucleus</keyword>
<evidence type="ECO:0000256" key="3">
    <source>
        <dbReference type="ARBA" id="ARBA00023015"/>
    </source>
</evidence>
<evidence type="ECO:0000313" key="7">
    <source>
        <dbReference type="EMBL" id="KAG5964375.1"/>
    </source>
</evidence>